<dbReference type="InterPro" id="IPR000813">
    <property type="entry name" value="7Fe_ferredoxin"/>
</dbReference>
<reference evidence="14" key="1">
    <citation type="submission" date="2016-10" db="EMBL/GenBank/DDBJ databases">
        <authorList>
            <person name="Varghese N."/>
            <person name="Submissions S."/>
        </authorList>
    </citation>
    <scope>NUCLEOTIDE SEQUENCE [LARGE SCALE GENOMIC DNA]</scope>
    <source>
        <strain evidence="14">GAS369</strain>
    </source>
</reference>
<comment type="cofactor">
    <cofactor evidence="1 11">
        <name>[3Fe-4S] cluster</name>
        <dbReference type="ChEBI" id="CHEBI:21137"/>
    </cofactor>
</comment>
<dbReference type="GO" id="GO:0009055">
    <property type="term" value="F:electron transfer activity"/>
    <property type="evidence" value="ECO:0007669"/>
    <property type="project" value="InterPro"/>
</dbReference>
<dbReference type="PANTHER" id="PTHR42859">
    <property type="entry name" value="OXIDOREDUCTASE"/>
    <property type="match status" value="1"/>
</dbReference>
<keyword evidence="14" id="KW-1185">Reference proteome</keyword>
<dbReference type="GO" id="GO:0051539">
    <property type="term" value="F:4 iron, 4 sulfur cluster binding"/>
    <property type="evidence" value="ECO:0007669"/>
    <property type="project" value="UniProtKB-KW"/>
</dbReference>
<keyword evidence="8 11" id="KW-0408">Iron</keyword>
<comment type="function">
    <text evidence="11">Ferredoxins are iron-sulfur proteins that transfer electrons in a wide variety of metabolic reactions.</text>
</comment>
<gene>
    <name evidence="13" type="ORF">SAMN05444158_7052</name>
</gene>
<evidence type="ECO:0000256" key="1">
    <source>
        <dbReference type="ARBA" id="ARBA00001927"/>
    </source>
</evidence>
<proteinExistence type="predicted"/>
<dbReference type="PRINTS" id="PR00354">
    <property type="entry name" value="7FE8SFRDOXIN"/>
</dbReference>
<dbReference type="SUPFAM" id="SSF54862">
    <property type="entry name" value="4Fe-4S ferredoxins"/>
    <property type="match status" value="1"/>
</dbReference>
<comment type="cofactor">
    <cofactor evidence="2 11">
        <name>[4Fe-4S] cluster</name>
        <dbReference type="ChEBI" id="CHEBI:49883"/>
    </cofactor>
</comment>
<dbReference type="AlphaFoldDB" id="A0A1H2BEG9"/>
<keyword evidence="9 11" id="KW-0411">Iron-sulfur</keyword>
<evidence type="ECO:0000256" key="8">
    <source>
        <dbReference type="ARBA" id="ARBA00023004"/>
    </source>
</evidence>
<evidence type="ECO:0000256" key="3">
    <source>
        <dbReference type="ARBA" id="ARBA00022448"/>
    </source>
</evidence>
<feature type="domain" description="4Fe-4S ferredoxin-type" evidence="12">
    <location>
        <begin position="31"/>
        <end position="61"/>
    </location>
</feature>
<dbReference type="Proteomes" id="UP000243904">
    <property type="component" value="Chromosome I"/>
</dbReference>
<keyword evidence="10 11" id="KW-0003">3Fe-4S</keyword>
<evidence type="ECO:0000256" key="4">
    <source>
        <dbReference type="ARBA" id="ARBA00022485"/>
    </source>
</evidence>
<evidence type="ECO:0000256" key="2">
    <source>
        <dbReference type="ARBA" id="ARBA00001966"/>
    </source>
</evidence>
<feature type="domain" description="4Fe-4S ferredoxin-type" evidence="12">
    <location>
        <begin position="1"/>
        <end position="30"/>
    </location>
</feature>
<dbReference type="InterPro" id="IPR050294">
    <property type="entry name" value="RnfB_subfamily"/>
</dbReference>
<dbReference type="Pfam" id="PF11953">
    <property type="entry name" value="DUF3470"/>
    <property type="match status" value="1"/>
</dbReference>
<evidence type="ECO:0000256" key="6">
    <source>
        <dbReference type="ARBA" id="ARBA00022737"/>
    </source>
</evidence>
<evidence type="ECO:0000256" key="5">
    <source>
        <dbReference type="ARBA" id="ARBA00022723"/>
    </source>
</evidence>
<evidence type="ECO:0000313" key="13">
    <source>
        <dbReference type="EMBL" id="SDT56196.1"/>
    </source>
</evidence>
<evidence type="ECO:0000256" key="11">
    <source>
        <dbReference type="RuleBase" id="RU364098"/>
    </source>
</evidence>
<evidence type="ECO:0000256" key="10">
    <source>
        <dbReference type="ARBA" id="ARBA00023291"/>
    </source>
</evidence>
<dbReference type="PANTHER" id="PTHR42859:SF2">
    <property type="entry name" value="FERREDOXIN"/>
    <property type="match status" value="1"/>
</dbReference>
<keyword evidence="7 11" id="KW-0249">Electron transport</keyword>
<dbReference type="InterPro" id="IPR022569">
    <property type="entry name" value="Fd_C"/>
</dbReference>
<evidence type="ECO:0000259" key="12">
    <source>
        <dbReference type="PROSITE" id="PS51379"/>
    </source>
</evidence>
<dbReference type="PROSITE" id="PS51379">
    <property type="entry name" value="4FE4S_FER_2"/>
    <property type="match status" value="2"/>
</dbReference>
<dbReference type="EMBL" id="LT629750">
    <property type="protein sequence ID" value="SDT56196.1"/>
    <property type="molecule type" value="Genomic_DNA"/>
</dbReference>
<keyword evidence="6 11" id="KW-0677">Repeat</keyword>
<sequence length="101" mass="11110">MAVVVTDNCADCRFTECVAVCPVSCFHQDERMVYVDPIECIACRACLTACPVNAIFDVEDLPAEKIQWIEINAQRAAQLPVIAEKQAALPNADTRKASYGF</sequence>
<evidence type="ECO:0000313" key="14">
    <source>
        <dbReference type="Proteomes" id="UP000243904"/>
    </source>
</evidence>
<dbReference type="InterPro" id="IPR017896">
    <property type="entry name" value="4Fe4S_Fe-S-bd"/>
</dbReference>
<dbReference type="InterPro" id="IPR017900">
    <property type="entry name" value="4Fe4S_Fe_S_CS"/>
</dbReference>
<evidence type="ECO:0000256" key="7">
    <source>
        <dbReference type="ARBA" id="ARBA00022982"/>
    </source>
</evidence>
<keyword evidence="4 11" id="KW-0004">4Fe-4S</keyword>
<dbReference type="Pfam" id="PF00037">
    <property type="entry name" value="Fer4"/>
    <property type="match status" value="1"/>
</dbReference>
<organism evidence="13 14">
    <name type="scientific">Bradyrhizobium canariense</name>
    <dbReference type="NCBI Taxonomy" id="255045"/>
    <lineage>
        <taxon>Bacteria</taxon>
        <taxon>Pseudomonadati</taxon>
        <taxon>Pseudomonadota</taxon>
        <taxon>Alphaproteobacteria</taxon>
        <taxon>Hyphomicrobiales</taxon>
        <taxon>Nitrobacteraceae</taxon>
        <taxon>Bradyrhizobium</taxon>
    </lineage>
</organism>
<protein>
    <recommendedName>
        <fullName evidence="11">Ferredoxin</fullName>
    </recommendedName>
</protein>
<accession>A0A1H2BEG9</accession>
<keyword evidence="3 11" id="KW-0813">Transport</keyword>
<keyword evidence="5 11" id="KW-0479">Metal-binding</keyword>
<name>A0A1H2BEG9_9BRAD</name>
<evidence type="ECO:0000256" key="9">
    <source>
        <dbReference type="ARBA" id="ARBA00023014"/>
    </source>
</evidence>
<dbReference type="RefSeq" id="WP_100386589.1">
    <property type="nucleotide sequence ID" value="NZ_LT629750.1"/>
</dbReference>
<dbReference type="GO" id="GO:0046872">
    <property type="term" value="F:metal ion binding"/>
    <property type="evidence" value="ECO:0007669"/>
    <property type="project" value="UniProtKB-KW"/>
</dbReference>
<dbReference type="Gene3D" id="3.30.70.20">
    <property type="match status" value="1"/>
</dbReference>
<dbReference type="GO" id="GO:0051538">
    <property type="term" value="F:3 iron, 4 sulfur cluster binding"/>
    <property type="evidence" value="ECO:0007669"/>
    <property type="project" value="UniProtKB-KW"/>
</dbReference>
<dbReference type="PROSITE" id="PS00198">
    <property type="entry name" value="4FE4S_FER_1"/>
    <property type="match status" value="1"/>
</dbReference>